<organism evidence="1 2">
    <name type="scientific">Panagrellus redivivus</name>
    <name type="common">Microworm</name>
    <dbReference type="NCBI Taxonomy" id="6233"/>
    <lineage>
        <taxon>Eukaryota</taxon>
        <taxon>Metazoa</taxon>
        <taxon>Ecdysozoa</taxon>
        <taxon>Nematoda</taxon>
        <taxon>Chromadorea</taxon>
        <taxon>Rhabditida</taxon>
        <taxon>Tylenchina</taxon>
        <taxon>Panagrolaimomorpha</taxon>
        <taxon>Panagrolaimoidea</taxon>
        <taxon>Panagrolaimidae</taxon>
        <taxon>Panagrellus</taxon>
    </lineage>
</organism>
<proteinExistence type="predicted"/>
<keyword evidence="1" id="KW-1185">Reference proteome</keyword>
<dbReference type="AlphaFoldDB" id="A0A7E4VE42"/>
<dbReference type="WBParaSite" id="Pan_g19956.t1">
    <property type="protein sequence ID" value="Pan_g19956.t1"/>
    <property type="gene ID" value="Pan_g19956"/>
</dbReference>
<reference evidence="2" key="2">
    <citation type="submission" date="2020-10" db="UniProtKB">
        <authorList>
            <consortium name="WormBaseParasite"/>
        </authorList>
    </citation>
    <scope>IDENTIFICATION</scope>
</reference>
<name>A0A7E4VE42_PANRE</name>
<protein>
    <submittedName>
        <fullName evidence="2">Uncharacterized protein</fullName>
    </submittedName>
</protein>
<evidence type="ECO:0000313" key="1">
    <source>
        <dbReference type="Proteomes" id="UP000492821"/>
    </source>
</evidence>
<reference evidence="1" key="1">
    <citation type="journal article" date="2013" name="Genetics">
        <title>The draft genome and transcriptome of Panagrellus redivivus are shaped by the harsh demands of a free-living lifestyle.</title>
        <authorList>
            <person name="Srinivasan J."/>
            <person name="Dillman A.R."/>
            <person name="Macchietto M.G."/>
            <person name="Heikkinen L."/>
            <person name="Lakso M."/>
            <person name="Fracchia K.M."/>
            <person name="Antoshechkin I."/>
            <person name="Mortazavi A."/>
            <person name="Wong G."/>
            <person name="Sternberg P.W."/>
        </authorList>
    </citation>
    <scope>NUCLEOTIDE SEQUENCE [LARGE SCALE GENOMIC DNA]</scope>
    <source>
        <strain evidence="1">MT8872</strain>
    </source>
</reference>
<sequence>MSTSITGRAQSASIANELLKVLGDAATTITAVPQPRACRFFDEEKEDVGDRGAGEAWNTFDQTFFKSIERRKEDQILNIISNAFNSQGVG</sequence>
<evidence type="ECO:0000313" key="2">
    <source>
        <dbReference type="WBParaSite" id="Pan_g19956.t1"/>
    </source>
</evidence>
<accession>A0A7E4VE42</accession>
<dbReference type="Proteomes" id="UP000492821">
    <property type="component" value="Unassembled WGS sequence"/>
</dbReference>